<dbReference type="InterPro" id="IPR003594">
    <property type="entry name" value="HATPase_dom"/>
</dbReference>
<sequence>MERAAAPPVHTPDGGGPSTDAASTVAGLQRKLAARDKVIAVLKKRVTARDDSAASPLATLQQNVALGKIVAMKTRELSEERHELQRALTELGRTQAALLQAQKMESVGQLAAGIAHEINTPAQYVRDNVAFVRKGMDAVDEVLAAALAVIDTARGRGGLEAPVEAFEAAVRRTRFDFLRSQMPEALDQSLEGLERISTIVGAMKRFSHPSAGVKERVDLRPLVETAVTVARNEWKYLAELETDFAGDVPEVCCLRDEIGQVLLNLVVNAAHAIADSLVPGERDKGRIAISLRRFGDRHVDIRVADDGPGIPEAIRTRVFDPFFTTKPVGKGTGQGLAMAYSTVVEKHGGALFFETADGAAAGTTFVVRLPIEAAGVGS</sequence>
<reference evidence="10 11" key="1">
    <citation type="submission" date="2020-07" db="EMBL/GenBank/DDBJ databases">
        <title>Luteimonas sp. SJ-92.</title>
        <authorList>
            <person name="Huang X.-X."/>
            <person name="Xu L."/>
            <person name="Sun J.-Q."/>
        </authorList>
    </citation>
    <scope>NUCLEOTIDE SEQUENCE [LARGE SCALE GENOMIC DNA]</scope>
    <source>
        <strain evidence="10 11">SJ-92</strain>
    </source>
</reference>
<dbReference type="AlphaFoldDB" id="A0A853J864"/>
<dbReference type="EMBL" id="JACCKA010000009">
    <property type="protein sequence ID" value="NZA24962.1"/>
    <property type="molecule type" value="Genomic_DNA"/>
</dbReference>
<proteinExistence type="predicted"/>
<dbReference type="Pfam" id="PF02518">
    <property type="entry name" value="HATPase_c"/>
    <property type="match status" value="1"/>
</dbReference>
<dbReference type="SMART" id="SM00387">
    <property type="entry name" value="HATPase_c"/>
    <property type="match status" value="1"/>
</dbReference>
<evidence type="ECO:0000256" key="7">
    <source>
        <dbReference type="ARBA" id="ARBA00023012"/>
    </source>
</evidence>
<keyword evidence="4" id="KW-0547">Nucleotide-binding</keyword>
<dbReference type="InterPro" id="IPR036890">
    <property type="entry name" value="HATPase_C_sf"/>
</dbReference>
<feature type="domain" description="Histidine kinase" evidence="9">
    <location>
        <begin position="113"/>
        <end position="373"/>
    </location>
</feature>
<evidence type="ECO:0000256" key="4">
    <source>
        <dbReference type="ARBA" id="ARBA00022741"/>
    </source>
</evidence>
<dbReference type="PANTHER" id="PTHR43065">
    <property type="entry name" value="SENSOR HISTIDINE KINASE"/>
    <property type="match status" value="1"/>
</dbReference>
<accession>A0A853J864</accession>
<evidence type="ECO:0000259" key="9">
    <source>
        <dbReference type="PROSITE" id="PS50109"/>
    </source>
</evidence>
<evidence type="ECO:0000313" key="11">
    <source>
        <dbReference type="Proteomes" id="UP000578091"/>
    </source>
</evidence>
<dbReference type="GO" id="GO:0000160">
    <property type="term" value="P:phosphorelay signal transduction system"/>
    <property type="evidence" value="ECO:0007669"/>
    <property type="project" value="UniProtKB-KW"/>
</dbReference>
<evidence type="ECO:0000256" key="6">
    <source>
        <dbReference type="ARBA" id="ARBA00022840"/>
    </source>
</evidence>
<dbReference type="SUPFAM" id="SSF55874">
    <property type="entry name" value="ATPase domain of HSP90 chaperone/DNA topoisomerase II/histidine kinase"/>
    <property type="match status" value="1"/>
</dbReference>
<comment type="catalytic activity">
    <reaction evidence="1">
        <text>ATP + protein L-histidine = ADP + protein N-phospho-L-histidine.</text>
        <dbReference type="EC" id="2.7.13.3"/>
    </reaction>
</comment>
<dbReference type="InterPro" id="IPR004358">
    <property type="entry name" value="Sig_transdc_His_kin-like_C"/>
</dbReference>
<evidence type="ECO:0000256" key="5">
    <source>
        <dbReference type="ARBA" id="ARBA00022777"/>
    </source>
</evidence>
<keyword evidence="5" id="KW-0418">Kinase</keyword>
<evidence type="ECO:0000256" key="1">
    <source>
        <dbReference type="ARBA" id="ARBA00000085"/>
    </source>
</evidence>
<gene>
    <name evidence="10" type="ORF">H0E84_01045</name>
</gene>
<dbReference type="Proteomes" id="UP000578091">
    <property type="component" value="Unassembled WGS sequence"/>
</dbReference>
<evidence type="ECO:0000313" key="10">
    <source>
        <dbReference type="EMBL" id="NZA24962.1"/>
    </source>
</evidence>
<keyword evidence="7" id="KW-0902">Two-component regulatory system</keyword>
<evidence type="ECO:0000256" key="2">
    <source>
        <dbReference type="ARBA" id="ARBA00012438"/>
    </source>
</evidence>
<organism evidence="10 11">
    <name type="scientific">Luteimonas salinisoli</name>
    <dbReference type="NCBI Taxonomy" id="2752307"/>
    <lineage>
        <taxon>Bacteria</taxon>
        <taxon>Pseudomonadati</taxon>
        <taxon>Pseudomonadota</taxon>
        <taxon>Gammaproteobacteria</taxon>
        <taxon>Lysobacterales</taxon>
        <taxon>Lysobacteraceae</taxon>
        <taxon>Luteimonas</taxon>
    </lineage>
</organism>
<evidence type="ECO:0000256" key="8">
    <source>
        <dbReference type="SAM" id="MobiDB-lite"/>
    </source>
</evidence>
<dbReference type="Gene3D" id="3.30.565.10">
    <property type="entry name" value="Histidine kinase-like ATPase, C-terminal domain"/>
    <property type="match status" value="1"/>
</dbReference>
<dbReference type="PANTHER" id="PTHR43065:SF46">
    <property type="entry name" value="C4-DICARBOXYLATE TRANSPORT SENSOR PROTEIN DCTB"/>
    <property type="match status" value="1"/>
</dbReference>
<keyword evidence="11" id="KW-1185">Reference proteome</keyword>
<keyword evidence="6 10" id="KW-0067">ATP-binding</keyword>
<comment type="caution">
    <text evidence="10">The sequence shown here is derived from an EMBL/GenBank/DDBJ whole genome shotgun (WGS) entry which is preliminary data.</text>
</comment>
<dbReference type="InterPro" id="IPR005467">
    <property type="entry name" value="His_kinase_dom"/>
</dbReference>
<dbReference type="PROSITE" id="PS50109">
    <property type="entry name" value="HIS_KIN"/>
    <property type="match status" value="1"/>
</dbReference>
<protein>
    <recommendedName>
        <fullName evidence="2">histidine kinase</fullName>
        <ecNumber evidence="2">2.7.13.3</ecNumber>
    </recommendedName>
</protein>
<dbReference type="RefSeq" id="WP_180676769.1">
    <property type="nucleotide sequence ID" value="NZ_JACCKA010000009.1"/>
</dbReference>
<name>A0A853J864_9GAMM</name>
<dbReference type="Gene3D" id="1.10.287.130">
    <property type="match status" value="1"/>
</dbReference>
<dbReference type="GO" id="GO:0005524">
    <property type="term" value="F:ATP binding"/>
    <property type="evidence" value="ECO:0007669"/>
    <property type="project" value="UniProtKB-KW"/>
</dbReference>
<keyword evidence="3" id="KW-0808">Transferase</keyword>
<feature type="region of interest" description="Disordered" evidence="8">
    <location>
        <begin position="1"/>
        <end position="23"/>
    </location>
</feature>
<evidence type="ECO:0000256" key="3">
    <source>
        <dbReference type="ARBA" id="ARBA00022679"/>
    </source>
</evidence>
<dbReference type="EC" id="2.7.13.3" evidence="2"/>
<dbReference type="PRINTS" id="PR00344">
    <property type="entry name" value="BCTRLSENSOR"/>
</dbReference>
<dbReference type="GO" id="GO:0004673">
    <property type="term" value="F:protein histidine kinase activity"/>
    <property type="evidence" value="ECO:0007669"/>
    <property type="project" value="UniProtKB-EC"/>
</dbReference>